<evidence type="ECO:0008006" key="4">
    <source>
        <dbReference type="Google" id="ProtNLM"/>
    </source>
</evidence>
<organism evidence="2 3">
    <name type="scientific">Schumannella luteola</name>
    <dbReference type="NCBI Taxonomy" id="472059"/>
    <lineage>
        <taxon>Bacteria</taxon>
        <taxon>Bacillati</taxon>
        <taxon>Actinomycetota</taxon>
        <taxon>Actinomycetes</taxon>
        <taxon>Micrococcales</taxon>
        <taxon>Microbacteriaceae</taxon>
        <taxon>Schumannella</taxon>
    </lineage>
</organism>
<sequence>MAERSRALSGPAGADARSARLVRADLARVDGRWQRDVLFAVGADRIHPASVVDLARAEAAGIDPAAAPRLRAAVLPPITDAHVHVGLTELADRPSGSLARVLDLGWDPAQIVARAAAADAASGFTRTEVRFAGAFLTAPGGYPSTRGWAPPGSVVGVAAPVEADAVVATQVALGADVIKVTLNADAGPVHDDATLEAIVAAARRRRRPVIAHVEGVGQAERAGRAGVSALAHAPFTERLDDALLAWMAGAGLRWIATLDIHERGRGAGTDALDTALDNTRRFVAAGGTVVYGTDAGNDLGHGELEPRELKLLGSAGLSAVALLDALDSRGLLPTWGATVSLLPSDAATHAALGADAALSVGTAPSARTTPPARATLRADDEHRPTIDPRSHAAPRDAGTEPGRLATPDLAELIPTLLGARPVHAAHLEEHLS</sequence>
<reference evidence="2 3" key="1">
    <citation type="submission" date="2020-07" db="EMBL/GenBank/DDBJ databases">
        <title>Sequencing the genomes of 1000 actinobacteria strains.</title>
        <authorList>
            <person name="Klenk H.-P."/>
        </authorList>
    </citation>
    <scope>NUCLEOTIDE SEQUENCE [LARGE SCALE GENOMIC DNA]</scope>
    <source>
        <strain evidence="2 3">DSM 23141</strain>
    </source>
</reference>
<protein>
    <recommendedName>
        <fullName evidence="4">Amidohydrolase family protein</fullName>
    </recommendedName>
</protein>
<evidence type="ECO:0000256" key="1">
    <source>
        <dbReference type="SAM" id="MobiDB-lite"/>
    </source>
</evidence>
<dbReference type="Proteomes" id="UP000553888">
    <property type="component" value="Unassembled WGS sequence"/>
</dbReference>
<dbReference type="Gene3D" id="3.20.20.140">
    <property type="entry name" value="Metal-dependent hydrolases"/>
    <property type="match status" value="1"/>
</dbReference>
<keyword evidence="3" id="KW-1185">Reference proteome</keyword>
<feature type="compositionally biased region" description="Basic and acidic residues" evidence="1">
    <location>
        <begin position="376"/>
        <end position="398"/>
    </location>
</feature>
<feature type="compositionally biased region" description="Low complexity" evidence="1">
    <location>
        <begin position="362"/>
        <end position="375"/>
    </location>
</feature>
<evidence type="ECO:0000313" key="3">
    <source>
        <dbReference type="Proteomes" id="UP000553888"/>
    </source>
</evidence>
<proteinExistence type="predicted"/>
<dbReference type="RefSeq" id="WP_179566035.1">
    <property type="nucleotide sequence ID" value="NZ_JACBZY010000001.1"/>
</dbReference>
<name>A0A852YMR6_9MICO</name>
<dbReference type="InterPro" id="IPR032466">
    <property type="entry name" value="Metal_Hydrolase"/>
</dbReference>
<dbReference type="EMBL" id="JACBZY010000001">
    <property type="protein sequence ID" value="NYG98515.1"/>
    <property type="molecule type" value="Genomic_DNA"/>
</dbReference>
<evidence type="ECO:0000313" key="2">
    <source>
        <dbReference type="EMBL" id="NYG98515.1"/>
    </source>
</evidence>
<dbReference type="PANTHER" id="PTHR43135">
    <property type="entry name" value="ALPHA-D-RIBOSE 1-METHYLPHOSPHONATE 5-TRIPHOSPHATE DIPHOSPHATASE"/>
    <property type="match status" value="1"/>
</dbReference>
<accession>A0A852YMR6</accession>
<dbReference type="InterPro" id="IPR051781">
    <property type="entry name" value="Metallo-dep_Hydrolase"/>
</dbReference>
<comment type="caution">
    <text evidence="2">The sequence shown here is derived from an EMBL/GenBank/DDBJ whole genome shotgun (WGS) entry which is preliminary data.</text>
</comment>
<dbReference type="PANTHER" id="PTHR43135:SF3">
    <property type="entry name" value="ALPHA-D-RIBOSE 1-METHYLPHOSPHONATE 5-TRIPHOSPHATE DIPHOSPHATASE"/>
    <property type="match status" value="1"/>
</dbReference>
<dbReference type="SUPFAM" id="SSF51556">
    <property type="entry name" value="Metallo-dependent hydrolases"/>
    <property type="match status" value="1"/>
</dbReference>
<feature type="region of interest" description="Disordered" evidence="1">
    <location>
        <begin position="362"/>
        <end position="404"/>
    </location>
</feature>
<gene>
    <name evidence="2" type="ORF">BJ979_001141</name>
</gene>
<dbReference type="AlphaFoldDB" id="A0A852YMR6"/>